<organism evidence="2 3">
    <name type="scientific">Brenthis ino</name>
    <name type="common">lesser marbled fritillary</name>
    <dbReference type="NCBI Taxonomy" id="405034"/>
    <lineage>
        <taxon>Eukaryota</taxon>
        <taxon>Metazoa</taxon>
        <taxon>Ecdysozoa</taxon>
        <taxon>Arthropoda</taxon>
        <taxon>Hexapoda</taxon>
        <taxon>Insecta</taxon>
        <taxon>Pterygota</taxon>
        <taxon>Neoptera</taxon>
        <taxon>Endopterygota</taxon>
        <taxon>Lepidoptera</taxon>
        <taxon>Glossata</taxon>
        <taxon>Ditrysia</taxon>
        <taxon>Papilionoidea</taxon>
        <taxon>Nymphalidae</taxon>
        <taxon>Heliconiinae</taxon>
        <taxon>Argynnini</taxon>
        <taxon>Brenthis</taxon>
    </lineage>
</organism>
<dbReference type="Pfam" id="PF13516">
    <property type="entry name" value="LRR_6"/>
    <property type="match status" value="3"/>
</dbReference>
<reference evidence="2" key="1">
    <citation type="submission" date="2021-12" db="EMBL/GenBank/DDBJ databases">
        <authorList>
            <person name="Martin H S."/>
        </authorList>
    </citation>
    <scope>NUCLEOTIDE SEQUENCE</scope>
</reference>
<dbReference type="Proteomes" id="UP000838878">
    <property type="component" value="Chromosome 9"/>
</dbReference>
<feature type="non-terminal residue" evidence="2">
    <location>
        <position position="346"/>
    </location>
</feature>
<dbReference type="InterPro" id="IPR053040">
    <property type="entry name" value="LRR-containing_protein_71"/>
</dbReference>
<name>A0A8J9V5M3_9NEOP</name>
<keyword evidence="3" id="KW-1185">Reference proteome</keyword>
<dbReference type="EMBL" id="OV170229">
    <property type="protein sequence ID" value="CAH0731767.1"/>
    <property type="molecule type" value="Genomic_DNA"/>
</dbReference>
<dbReference type="SUPFAM" id="SSF52047">
    <property type="entry name" value="RNI-like"/>
    <property type="match status" value="1"/>
</dbReference>
<evidence type="ECO:0000313" key="3">
    <source>
        <dbReference type="Proteomes" id="UP000838878"/>
    </source>
</evidence>
<feature type="region of interest" description="Disordered" evidence="1">
    <location>
        <begin position="1"/>
        <end position="29"/>
    </location>
</feature>
<evidence type="ECO:0000256" key="1">
    <source>
        <dbReference type="SAM" id="MobiDB-lite"/>
    </source>
</evidence>
<protein>
    <submittedName>
        <fullName evidence="2">Uncharacterized protein</fullName>
    </submittedName>
</protein>
<accession>A0A8J9V5M3</accession>
<dbReference type="InterPro" id="IPR001611">
    <property type="entry name" value="Leu-rich_rpt"/>
</dbReference>
<gene>
    <name evidence="2" type="ORF">BINO364_LOCUS16557</name>
</gene>
<dbReference type="PANTHER" id="PTHR46984">
    <property type="entry name" value="LEUCINE-RICH REPEAT-CONTAINING PROTEIN 71"/>
    <property type="match status" value="1"/>
</dbReference>
<sequence>MKAIRQRSYEQEENVPCDTKRYSNTNKTKLKGSEIKINSTQLFQSKENPSQSSLSTFTDAEVEDTLNLIAYYNSRNQLEEIAFLGSSFDIPRKVIQAIKFCLPYHRTLSRFKIKGRLHRTLLLEISNMLPYSNITYVCLDDTFLPKCNYYVLLEQISKLQYLSLRRCQINDQACKMLAELLHFEKPASKSILILNLASNFINDVGAKHLGDMLRNNRTLLHLNISANNITDKGANNILKHLLSFRLRQDELLRLKQRQLKYFCKKEEVRRKCELEILNQLRDEEKENLKLAVSKYDKNVGNFFTHFAVVEESITEQAEKMSKKLQGSLKILSTIIIRYKKMINYIP</sequence>
<dbReference type="InterPro" id="IPR032675">
    <property type="entry name" value="LRR_dom_sf"/>
</dbReference>
<dbReference type="Gene3D" id="3.80.10.10">
    <property type="entry name" value="Ribonuclease Inhibitor"/>
    <property type="match status" value="1"/>
</dbReference>
<dbReference type="SMART" id="SM00368">
    <property type="entry name" value="LRR_RI"/>
    <property type="match status" value="3"/>
</dbReference>
<dbReference type="PANTHER" id="PTHR46984:SF1">
    <property type="entry name" value="LEUCINE-RICH REPEAT-CONTAINING PROTEIN 71"/>
    <property type="match status" value="1"/>
</dbReference>
<proteinExistence type="predicted"/>
<dbReference type="OrthoDB" id="120976at2759"/>
<dbReference type="AlphaFoldDB" id="A0A8J9V5M3"/>
<evidence type="ECO:0000313" key="2">
    <source>
        <dbReference type="EMBL" id="CAH0731767.1"/>
    </source>
</evidence>